<dbReference type="NCBIfam" id="NF033884">
    <property type="entry name" value="conj_TraO_IncI1"/>
    <property type="match status" value="1"/>
</dbReference>
<keyword evidence="2" id="KW-0472">Membrane</keyword>
<dbReference type="EMBL" id="PIDR01000006">
    <property type="protein sequence ID" value="PLO75483.1"/>
    <property type="molecule type" value="Genomic_DNA"/>
</dbReference>
<dbReference type="RefSeq" id="WP_049593969.1">
    <property type="nucleotide sequence ID" value="NZ_CAXLPK010000002.1"/>
</dbReference>
<evidence type="ECO:0000313" key="3">
    <source>
        <dbReference type="EMBL" id="PLO75483.1"/>
    </source>
</evidence>
<evidence type="ECO:0000256" key="1">
    <source>
        <dbReference type="SAM" id="MobiDB-lite"/>
    </source>
</evidence>
<feature type="region of interest" description="Disordered" evidence="1">
    <location>
        <begin position="382"/>
        <end position="419"/>
    </location>
</feature>
<reference evidence="3 4" key="2">
    <citation type="submission" date="2018-01" db="EMBL/GenBank/DDBJ databases">
        <title>Genomic study of Klebsiella pneumoniae.</title>
        <authorList>
            <person name="Yang Y."/>
            <person name="Bicalho R."/>
        </authorList>
    </citation>
    <scope>NUCLEOTIDE SEQUENCE [LARGE SCALE GENOMIC DNA]</scope>
    <source>
        <strain evidence="3 4">A10</strain>
    </source>
</reference>
<accession>A0A2J5QB09</accession>
<evidence type="ECO:0000256" key="2">
    <source>
        <dbReference type="SAM" id="Phobius"/>
    </source>
</evidence>
<dbReference type="AlphaFoldDB" id="A0A2J5QB09"/>
<feature type="region of interest" description="Disordered" evidence="1">
    <location>
        <begin position="98"/>
        <end position="134"/>
    </location>
</feature>
<keyword evidence="2" id="KW-1133">Transmembrane helix</keyword>
<organism evidence="3 4">
    <name type="scientific">Klebsiella michiganensis</name>
    <dbReference type="NCBI Taxonomy" id="1134687"/>
    <lineage>
        <taxon>Bacteria</taxon>
        <taxon>Pseudomonadati</taxon>
        <taxon>Pseudomonadota</taxon>
        <taxon>Gammaproteobacteria</taxon>
        <taxon>Enterobacterales</taxon>
        <taxon>Enterobacteriaceae</taxon>
        <taxon>Klebsiella/Raoultella group</taxon>
        <taxon>Klebsiella</taxon>
    </lineage>
</organism>
<name>A0A2J5QB09_9ENTR</name>
<keyword evidence="2" id="KW-0812">Transmembrane</keyword>
<feature type="transmembrane region" description="Helical" evidence="2">
    <location>
        <begin position="15"/>
        <end position="36"/>
    </location>
</feature>
<reference evidence="3 4" key="1">
    <citation type="submission" date="2017-11" db="EMBL/GenBank/DDBJ databases">
        <authorList>
            <person name="Han C.G."/>
        </authorList>
    </citation>
    <scope>NUCLEOTIDE SEQUENCE [LARGE SCALE GENOMIC DNA]</scope>
    <source>
        <strain evidence="3 4">A10</strain>
    </source>
</reference>
<gene>
    <name evidence="3" type="ORF">CWN49_00975</name>
</gene>
<evidence type="ECO:0008006" key="5">
    <source>
        <dbReference type="Google" id="ProtNLM"/>
    </source>
</evidence>
<evidence type="ECO:0000313" key="4">
    <source>
        <dbReference type="Proteomes" id="UP000234667"/>
    </source>
</evidence>
<sequence length="419" mass="44383">MSADKDATSASRKTLILAGLVLFIAAGGGFVLWSWLLAPPPAASNVSISRVTAASSHEAAESPEYRSLLREANERGAQQARARDESFIASIPMGEDVPVDVITPEPLPEPAPAESRTTRRQTARQENQDTALSDNQKAALQQLVGQIRQRNNGTGMVQAVALQSRDPGASGMRASLQATPPAGARRDVPEVEIVPSYTRIAGVVATAVDSDIQDAPVLVYIPSGRYAGAVLQADRAPLAGDGVNITLTRMAWKGVTYQVSARALQDETLLPSVASNVNNRYFSRIILPGIAGMATEVGSLYANSGTRILSNGTTTMEGRTGTPDTAAVLGVMAGGMGKEAGNVIRQDASRLPVRQVTVTHGEVVAVQFLGGVYSSDDIRQTAAQRPPASLSASRLAEETQPLQQQAQDRVNRRLRQEDL</sequence>
<comment type="caution">
    <text evidence="3">The sequence shown here is derived from an EMBL/GenBank/DDBJ whole genome shotgun (WGS) entry which is preliminary data.</text>
</comment>
<protein>
    <recommendedName>
        <fullName evidence="5">Conjugal transfer protein TraO</fullName>
    </recommendedName>
</protein>
<dbReference type="InterPro" id="IPR049855">
    <property type="entry name" value="DotG/IcmE-like_C"/>
</dbReference>
<feature type="compositionally biased region" description="Polar residues" evidence="1">
    <location>
        <begin position="124"/>
        <end position="134"/>
    </location>
</feature>
<dbReference type="Proteomes" id="UP000234667">
    <property type="component" value="Unassembled WGS sequence"/>
</dbReference>
<proteinExistence type="predicted"/>
<dbReference type="CDD" id="cd16431">
    <property type="entry name" value="IcmE"/>
    <property type="match status" value="1"/>
</dbReference>
<feature type="compositionally biased region" description="Basic and acidic residues" evidence="1">
    <location>
        <begin position="409"/>
        <end position="419"/>
    </location>
</feature>